<evidence type="ECO:0000313" key="1">
    <source>
        <dbReference type="EMBL" id="KAJ5066865.1"/>
    </source>
</evidence>
<gene>
    <name evidence="1" type="ORF">M0811_03209</name>
</gene>
<dbReference type="AlphaFoldDB" id="A0A9Q0L6S5"/>
<name>A0A9Q0L6S5_ANAIG</name>
<reference evidence="1" key="1">
    <citation type="submission" date="2022-10" db="EMBL/GenBank/DDBJ databases">
        <title>Novel sulphate-reducing endosymbionts in the free-living metamonad Anaeramoeba.</title>
        <authorList>
            <person name="Jerlstrom-Hultqvist J."/>
            <person name="Cepicka I."/>
            <person name="Gallot-Lavallee L."/>
            <person name="Salas-Leiva D."/>
            <person name="Curtis B.A."/>
            <person name="Zahonova K."/>
            <person name="Pipaliya S."/>
            <person name="Dacks J."/>
            <person name="Roger A.J."/>
        </authorList>
    </citation>
    <scope>NUCLEOTIDE SEQUENCE</scope>
    <source>
        <strain evidence="1">BMAN</strain>
    </source>
</reference>
<sequence length="315" mass="36788">MSSIKETQIEKDLIETFQVLQLIKRDIIDKHENHSNIQIYLYNIIEQTNTNQNLFQKLEEWKISHLFSPLISLLNILSESNIQLNQKQTEFIIHLINTLSKRIIDINWKDKSYTFNSQFVITILNLSSSFINWSLNFLKNHLLEDSQNTNENDQKYLQNNLQISQNLFIELLDSLTTLCSNINHNISQPLVLEDIPDFQISLDLDLDVDLKNQKITFDQIMESFNPKRSSEKPSNEVDNEQSNLQSILLELNTETLIPDQPLKQTTFLSTQKLPQKNAIITESHIFETDYLIQFSSSLLQQNSQILLDFPQSLFS</sequence>
<organism evidence="1 2">
    <name type="scientific">Anaeramoeba ignava</name>
    <name type="common">Anaerobic marine amoeba</name>
    <dbReference type="NCBI Taxonomy" id="1746090"/>
    <lineage>
        <taxon>Eukaryota</taxon>
        <taxon>Metamonada</taxon>
        <taxon>Anaeramoebidae</taxon>
        <taxon>Anaeramoeba</taxon>
    </lineage>
</organism>
<protein>
    <submittedName>
        <fullName evidence="1">Uncharacterized protein</fullName>
    </submittedName>
</protein>
<dbReference type="EMBL" id="JAPDFW010000136">
    <property type="protein sequence ID" value="KAJ5066865.1"/>
    <property type="molecule type" value="Genomic_DNA"/>
</dbReference>
<proteinExistence type="predicted"/>
<dbReference type="Proteomes" id="UP001149090">
    <property type="component" value="Unassembled WGS sequence"/>
</dbReference>
<keyword evidence="2" id="KW-1185">Reference proteome</keyword>
<evidence type="ECO:0000313" key="2">
    <source>
        <dbReference type="Proteomes" id="UP001149090"/>
    </source>
</evidence>
<accession>A0A9Q0L6S5</accession>
<comment type="caution">
    <text evidence="1">The sequence shown here is derived from an EMBL/GenBank/DDBJ whole genome shotgun (WGS) entry which is preliminary data.</text>
</comment>